<comment type="caution">
    <text evidence="4">The sequence shown here is derived from an EMBL/GenBank/DDBJ whole genome shotgun (WGS) entry which is preliminary data.</text>
</comment>
<keyword evidence="2" id="KW-0472">Membrane</keyword>
<organism evidence="4 5">
    <name type="scientific">Candidatus Andersenbacteria bacterium RIFCSPHIGHO2_12_FULL_45_11</name>
    <dbReference type="NCBI Taxonomy" id="1797281"/>
    <lineage>
        <taxon>Bacteria</taxon>
        <taxon>Candidatus Anderseniibacteriota</taxon>
    </lineage>
</organism>
<proteinExistence type="predicted"/>
<dbReference type="EMBL" id="MHHR01000009">
    <property type="protein sequence ID" value="OGY34837.1"/>
    <property type="molecule type" value="Genomic_DNA"/>
</dbReference>
<evidence type="ECO:0000313" key="4">
    <source>
        <dbReference type="EMBL" id="OGY34837.1"/>
    </source>
</evidence>
<gene>
    <name evidence="4" type="ORF">A3D99_02940</name>
</gene>
<accession>A0A1G1X668</accession>
<dbReference type="Proteomes" id="UP000177528">
    <property type="component" value="Unassembled WGS sequence"/>
</dbReference>
<sequence>MRAIKIITFLLLGSLLGPITFAANTPSATDSQSGTFGEFEVGLPGITDKSIDNFIKDDKPILKFIGVAVNVVIAALVIIGVISVVIGGYMYMTAGGNGDQVKTAKSWIQSALVGIFISLISVVILNTINRYLGSDAAEPKLGETGTGTPKDGGDTKTDSNNKPSGANPGGNETAASLPSSNAATTTQVGLDPQNGTPVQPQNPASSTQQAQTGGNSAGQTGQAGNQSQPQTGGTQGMTPIRAEIAAAAQQNQTVSNKIDTALSAAKNEEARLANGGDQRNLVSRFFGAKPAETIVFENTVTPAALIDAGNQIQAIDKQILGIQSKGNLSAQEQTDLGVLRRQSNDAFQKYQKLQESIKNIDLYKGKGIR</sequence>
<feature type="chain" id="PRO_5009581296" description="DUF5667 domain-containing protein" evidence="3">
    <location>
        <begin position="23"/>
        <end position="369"/>
    </location>
</feature>
<feature type="compositionally biased region" description="Polar residues" evidence="1">
    <location>
        <begin position="173"/>
        <end position="232"/>
    </location>
</feature>
<feature type="region of interest" description="Disordered" evidence="1">
    <location>
        <begin position="137"/>
        <end position="236"/>
    </location>
</feature>
<feature type="transmembrane region" description="Helical" evidence="2">
    <location>
        <begin position="64"/>
        <end position="86"/>
    </location>
</feature>
<feature type="transmembrane region" description="Helical" evidence="2">
    <location>
        <begin position="107"/>
        <end position="125"/>
    </location>
</feature>
<keyword evidence="3" id="KW-0732">Signal</keyword>
<reference evidence="4 5" key="1">
    <citation type="journal article" date="2016" name="Nat. Commun.">
        <title>Thousands of microbial genomes shed light on interconnected biogeochemical processes in an aquifer system.</title>
        <authorList>
            <person name="Anantharaman K."/>
            <person name="Brown C.T."/>
            <person name="Hug L.A."/>
            <person name="Sharon I."/>
            <person name="Castelle C.J."/>
            <person name="Probst A.J."/>
            <person name="Thomas B.C."/>
            <person name="Singh A."/>
            <person name="Wilkins M.J."/>
            <person name="Karaoz U."/>
            <person name="Brodie E.L."/>
            <person name="Williams K.H."/>
            <person name="Hubbard S.S."/>
            <person name="Banfield J.F."/>
        </authorList>
    </citation>
    <scope>NUCLEOTIDE SEQUENCE [LARGE SCALE GENOMIC DNA]</scope>
</reference>
<evidence type="ECO:0000256" key="2">
    <source>
        <dbReference type="SAM" id="Phobius"/>
    </source>
</evidence>
<evidence type="ECO:0000256" key="3">
    <source>
        <dbReference type="SAM" id="SignalP"/>
    </source>
</evidence>
<evidence type="ECO:0000256" key="1">
    <source>
        <dbReference type="SAM" id="MobiDB-lite"/>
    </source>
</evidence>
<evidence type="ECO:0008006" key="6">
    <source>
        <dbReference type="Google" id="ProtNLM"/>
    </source>
</evidence>
<dbReference type="AlphaFoldDB" id="A0A1G1X668"/>
<feature type="signal peptide" evidence="3">
    <location>
        <begin position="1"/>
        <end position="22"/>
    </location>
</feature>
<protein>
    <recommendedName>
        <fullName evidence="6">DUF5667 domain-containing protein</fullName>
    </recommendedName>
</protein>
<keyword evidence="2" id="KW-0812">Transmembrane</keyword>
<keyword evidence="2" id="KW-1133">Transmembrane helix</keyword>
<name>A0A1G1X668_9BACT</name>
<evidence type="ECO:0000313" key="5">
    <source>
        <dbReference type="Proteomes" id="UP000177528"/>
    </source>
</evidence>